<keyword evidence="3" id="KW-1185">Reference proteome</keyword>
<proteinExistence type="predicted"/>
<protein>
    <recommendedName>
        <fullName evidence="1">DUF4422 domain-containing protein</fullName>
    </recommendedName>
</protein>
<feature type="domain" description="DUF4422" evidence="1">
    <location>
        <begin position="2"/>
        <end position="217"/>
    </location>
</feature>
<organism evidence="2 3">
    <name type="scientific">Weissella bombi</name>
    <dbReference type="NCBI Taxonomy" id="1505725"/>
    <lineage>
        <taxon>Bacteria</taxon>
        <taxon>Bacillati</taxon>
        <taxon>Bacillota</taxon>
        <taxon>Bacilli</taxon>
        <taxon>Lactobacillales</taxon>
        <taxon>Lactobacillaceae</taxon>
        <taxon>Weissella</taxon>
    </lineage>
</organism>
<dbReference type="Pfam" id="PF14393">
    <property type="entry name" value="DUF4422"/>
    <property type="match status" value="1"/>
</dbReference>
<dbReference type="RefSeq" id="WP_092461380.1">
    <property type="nucleotide sequence ID" value="NZ_BJEE01000002.1"/>
</dbReference>
<dbReference type="STRING" id="1505725.GA0061074_101351"/>
<dbReference type="EMBL" id="FMAO01000001">
    <property type="protein sequence ID" value="SCB78351.1"/>
    <property type="molecule type" value="Genomic_DNA"/>
</dbReference>
<gene>
    <name evidence="2" type="ORF">GA0061074_101351</name>
</gene>
<evidence type="ECO:0000313" key="3">
    <source>
        <dbReference type="Proteomes" id="UP000199268"/>
    </source>
</evidence>
<dbReference type="OrthoDB" id="9798746at2"/>
<dbReference type="Proteomes" id="UP000199268">
    <property type="component" value="Unassembled WGS sequence"/>
</dbReference>
<sequence>MKILIATHKPYQMPDEPGYYPIMVGSDLRDQIPAGYLKDNAGQNISKMNPFYNELTALYWAKYNLQNEDIVGLVHYRRYLGSKAGHDLDNILSESQIREDLSKVDVLLPKQRNYYIENQKNHYLNAHKNEPYFVMADVIKEKFPDYYDAFIKMGQSKRAHLFNMSIMNQNNFQAYTSFMFDVLKEVEQRIPYREYEGQEQRVFGFLSERLMDTWLYTERKTFSEYPVVTIEKTNWIDKGTQFLKRKFFKNSSKKVHF</sequence>
<dbReference type="InterPro" id="IPR025536">
    <property type="entry name" value="DUF4422"/>
</dbReference>
<accession>A0A1C3Z7K5</accession>
<name>A0A1C3Z7K5_9LACO</name>
<dbReference type="AlphaFoldDB" id="A0A1C3Z7K5"/>
<evidence type="ECO:0000259" key="1">
    <source>
        <dbReference type="Pfam" id="PF14393"/>
    </source>
</evidence>
<reference evidence="3" key="1">
    <citation type="submission" date="2016-08" db="EMBL/GenBank/DDBJ databases">
        <authorList>
            <person name="Varghese N."/>
            <person name="Submissions Spin"/>
        </authorList>
    </citation>
    <scope>NUCLEOTIDE SEQUENCE [LARGE SCALE GENOMIC DNA]</scope>
    <source>
        <strain evidence="3">R-53094</strain>
    </source>
</reference>
<evidence type="ECO:0000313" key="2">
    <source>
        <dbReference type="EMBL" id="SCB78351.1"/>
    </source>
</evidence>